<evidence type="ECO:0000256" key="1">
    <source>
        <dbReference type="SAM" id="Phobius"/>
    </source>
</evidence>
<reference evidence="2" key="1">
    <citation type="submission" date="2022-05" db="EMBL/GenBank/DDBJ databases">
        <authorList>
            <person name="Oliphant S.A."/>
            <person name="Watson-Haigh N.S."/>
            <person name="Sumby K.M."/>
            <person name="Gardner J.M."/>
            <person name="Jiranek V."/>
        </authorList>
    </citation>
    <scope>NUCLEOTIDE SEQUENCE</scope>
    <source>
        <strain evidence="2">KI11_C11</strain>
    </source>
</reference>
<keyword evidence="1" id="KW-0812">Transmembrane</keyword>
<protein>
    <submittedName>
        <fullName evidence="2">DUF4231 domain-containing protein</fullName>
    </submittedName>
</protein>
<evidence type="ECO:0000313" key="3">
    <source>
        <dbReference type="Proteomes" id="UP001057025"/>
    </source>
</evidence>
<proteinExistence type="predicted"/>
<feature type="transmembrane region" description="Helical" evidence="1">
    <location>
        <begin position="58"/>
        <end position="77"/>
    </location>
</feature>
<dbReference type="Proteomes" id="UP001057025">
    <property type="component" value="Chromosome"/>
</dbReference>
<dbReference type="RefSeq" id="WP_252797658.1">
    <property type="nucleotide sequence ID" value="NZ_CP097118.1"/>
</dbReference>
<gene>
    <name evidence="2" type="ORF">M3M39_02530</name>
</gene>
<keyword evidence="1" id="KW-1133">Transmembrane helix</keyword>
<dbReference type="EMBL" id="CP097118">
    <property type="protein sequence ID" value="USS88372.1"/>
    <property type="molecule type" value="Genomic_DNA"/>
</dbReference>
<evidence type="ECO:0000313" key="2">
    <source>
        <dbReference type="EMBL" id="USS88372.1"/>
    </source>
</evidence>
<keyword evidence="3" id="KW-1185">Reference proteome</keyword>
<sequence>MTTQLPTEKQIIEQAQNTVKRLRVKLKYYQILSAVSNITRIVLSASIPLLVSMSSHNIKLLAIVSLTGVAMSIIQGIDSFFNLSGKVSDLKQSILSTNKEILLLTSHNDPYSADDDEKNVQRFMGNLADALDGMMDDIEN</sequence>
<organism evidence="2 3">
    <name type="scientific">Fructilactobacillus hinvesii</name>
    <dbReference type="NCBI Taxonomy" id="2940300"/>
    <lineage>
        <taxon>Bacteria</taxon>
        <taxon>Bacillati</taxon>
        <taxon>Bacillota</taxon>
        <taxon>Bacilli</taxon>
        <taxon>Lactobacillales</taxon>
        <taxon>Lactobacillaceae</taxon>
        <taxon>Fructilactobacillus</taxon>
    </lineage>
</organism>
<name>A0ABY5BTB6_9LACO</name>
<accession>A0ABY5BTB6</accession>
<feature type="transmembrane region" description="Helical" evidence="1">
    <location>
        <begin position="28"/>
        <end position="51"/>
    </location>
</feature>
<keyword evidence="1" id="KW-0472">Membrane</keyword>